<comment type="similarity">
    <text evidence="9 11">Belongs to the TonB-dependent receptor family.</text>
</comment>
<dbReference type="Proteomes" id="UP000001962">
    <property type="component" value="Chromosome"/>
</dbReference>
<dbReference type="Gene3D" id="2.40.170.20">
    <property type="entry name" value="TonB-dependent receptor, beta-barrel domain"/>
    <property type="match status" value="1"/>
</dbReference>
<gene>
    <name evidence="15" type="ordered locus">Mlg_0781</name>
</gene>
<keyword evidence="3 9" id="KW-1134">Transmembrane beta strand</keyword>
<dbReference type="eggNOG" id="COG4771">
    <property type="taxonomic scope" value="Bacteria"/>
</dbReference>
<evidence type="ECO:0000256" key="4">
    <source>
        <dbReference type="ARBA" id="ARBA00022692"/>
    </source>
</evidence>
<dbReference type="KEGG" id="aeh:Mlg_0781"/>
<dbReference type="PROSITE" id="PS01156">
    <property type="entry name" value="TONB_DEPENDENT_REC_2"/>
    <property type="match status" value="1"/>
</dbReference>
<dbReference type="GO" id="GO:0044718">
    <property type="term" value="P:siderophore transmembrane transport"/>
    <property type="evidence" value="ECO:0007669"/>
    <property type="project" value="TreeGrafter"/>
</dbReference>
<keyword evidence="4 9" id="KW-0812">Transmembrane</keyword>
<protein>
    <submittedName>
        <fullName evidence="15">TonB-dependent receptor</fullName>
    </submittedName>
</protein>
<feature type="domain" description="TonB-dependent receptor-like beta-barrel" evidence="13">
    <location>
        <begin position="235"/>
        <end position="713"/>
    </location>
</feature>
<dbReference type="SUPFAM" id="SSF56935">
    <property type="entry name" value="Porins"/>
    <property type="match status" value="1"/>
</dbReference>
<evidence type="ECO:0000256" key="10">
    <source>
        <dbReference type="PROSITE-ProRule" id="PRU10144"/>
    </source>
</evidence>
<dbReference type="InterPro" id="IPR012910">
    <property type="entry name" value="Plug_dom"/>
</dbReference>
<keyword evidence="5" id="KW-0732">Signal</keyword>
<evidence type="ECO:0000256" key="6">
    <source>
        <dbReference type="ARBA" id="ARBA00023077"/>
    </source>
</evidence>
<dbReference type="Pfam" id="PF00593">
    <property type="entry name" value="TonB_dep_Rec_b-barrel"/>
    <property type="match status" value="1"/>
</dbReference>
<dbReference type="RefSeq" id="WP_011628530.1">
    <property type="nucleotide sequence ID" value="NC_008340.1"/>
</dbReference>
<keyword evidence="2 9" id="KW-0813">Transport</keyword>
<evidence type="ECO:0000256" key="2">
    <source>
        <dbReference type="ARBA" id="ARBA00022448"/>
    </source>
</evidence>
<evidence type="ECO:0000313" key="16">
    <source>
        <dbReference type="Proteomes" id="UP000001962"/>
    </source>
</evidence>
<comment type="subcellular location">
    <subcellularLocation>
        <location evidence="1 9">Cell outer membrane</location>
        <topology evidence="1 9">Multi-pass membrane protein</topology>
    </subcellularLocation>
</comment>
<keyword evidence="7 9" id="KW-0472">Membrane</keyword>
<dbReference type="InterPro" id="IPR039426">
    <property type="entry name" value="TonB-dep_rcpt-like"/>
</dbReference>
<feature type="region of interest" description="Disordered" evidence="12">
    <location>
        <begin position="380"/>
        <end position="406"/>
    </location>
</feature>
<dbReference type="AlphaFoldDB" id="Q0AAK2"/>
<dbReference type="GO" id="GO:0015344">
    <property type="term" value="F:siderophore uptake transmembrane transporter activity"/>
    <property type="evidence" value="ECO:0007669"/>
    <property type="project" value="TreeGrafter"/>
</dbReference>
<accession>Q0AAK2</accession>
<dbReference type="GO" id="GO:0009279">
    <property type="term" value="C:cell outer membrane"/>
    <property type="evidence" value="ECO:0007669"/>
    <property type="project" value="UniProtKB-SubCell"/>
</dbReference>
<evidence type="ECO:0000256" key="7">
    <source>
        <dbReference type="ARBA" id="ARBA00023136"/>
    </source>
</evidence>
<dbReference type="PANTHER" id="PTHR30069">
    <property type="entry name" value="TONB-DEPENDENT OUTER MEMBRANE RECEPTOR"/>
    <property type="match status" value="1"/>
</dbReference>
<dbReference type="PANTHER" id="PTHR30069:SF28">
    <property type="entry name" value="TONB-DEPENDENT RECEPTOR YNCD-RELATED"/>
    <property type="match status" value="1"/>
</dbReference>
<evidence type="ECO:0000256" key="5">
    <source>
        <dbReference type="ARBA" id="ARBA00022729"/>
    </source>
</evidence>
<dbReference type="InterPro" id="IPR010917">
    <property type="entry name" value="TonB_rcpt_CS"/>
</dbReference>
<name>Q0AAK2_ALKEH</name>
<dbReference type="PROSITE" id="PS52016">
    <property type="entry name" value="TONB_DEPENDENT_REC_3"/>
    <property type="match status" value="1"/>
</dbReference>
<evidence type="ECO:0000256" key="8">
    <source>
        <dbReference type="ARBA" id="ARBA00023237"/>
    </source>
</evidence>
<feature type="compositionally biased region" description="Basic and acidic residues" evidence="12">
    <location>
        <begin position="256"/>
        <end position="276"/>
    </location>
</feature>
<dbReference type="InterPro" id="IPR036942">
    <property type="entry name" value="Beta-barrel_TonB_sf"/>
</dbReference>
<dbReference type="Pfam" id="PF07715">
    <property type="entry name" value="Plug"/>
    <property type="match status" value="1"/>
</dbReference>
<organism evidence="15 16">
    <name type="scientific">Alkalilimnicola ehrlichii (strain ATCC BAA-1101 / DSM 17681 / MLHE-1)</name>
    <dbReference type="NCBI Taxonomy" id="187272"/>
    <lineage>
        <taxon>Bacteria</taxon>
        <taxon>Pseudomonadati</taxon>
        <taxon>Pseudomonadota</taxon>
        <taxon>Gammaproteobacteria</taxon>
        <taxon>Chromatiales</taxon>
        <taxon>Ectothiorhodospiraceae</taxon>
        <taxon>Alkalilimnicola</taxon>
    </lineage>
</organism>
<reference evidence="16" key="1">
    <citation type="submission" date="2006-08" db="EMBL/GenBank/DDBJ databases">
        <title>Complete sequence of Alkalilimnicola ehrilichei MLHE-1.</title>
        <authorList>
            <person name="Copeland A."/>
            <person name="Lucas S."/>
            <person name="Lapidus A."/>
            <person name="Barry K."/>
            <person name="Detter J.C."/>
            <person name="Glavina del Rio T."/>
            <person name="Hammon N."/>
            <person name="Israni S."/>
            <person name="Dalin E."/>
            <person name="Tice H."/>
            <person name="Pitluck S."/>
            <person name="Sims D."/>
            <person name="Brettin T."/>
            <person name="Bruce D."/>
            <person name="Han C."/>
            <person name="Tapia R."/>
            <person name="Gilna P."/>
            <person name="Schmutz J."/>
            <person name="Larimer F."/>
            <person name="Land M."/>
            <person name="Hauser L."/>
            <person name="Kyrpides N."/>
            <person name="Mikhailova N."/>
            <person name="Oremland R.S."/>
            <person name="Hoeft S.E."/>
            <person name="Switzer-Blum J."/>
            <person name="Kulp T."/>
            <person name="King G."/>
            <person name="Tabita R."/>
            <person name="Witte B."/>
            <person name="Santini J.M."/>
            <person name="Basu P."/>
            <person name="Hollibaugh J.T."/>
            <person name="Xie G."/>
            <person name="Stolz J.F."/>
            <person name="Richardson P."/>
        </authorList>
    </citation>
    <scope>NUCLEOTIDE SEQUENCE [LARGE SCALE GENOMIC DNA]</scope>
    <source>
        <strain evidence="16">ATCC BAA-1101 / DSM 17681 / MLHE-1</strain>
    </source>
</reference>
<evidence type="ECO:0000256" key="3">
    <source>
        <dbReference type="ARBA" id="ARBA00022452"/>
    </source>
</evidence>
<evidence type="ECO:0000259" key="13">
    <source>
        <dbReference type="Pfam" id="PF00593"/>
    </source>
</evidence>
<dbReference type="HOGENOM" id="CLU_008287_15_2_6"/>
<dbReference type="InterPro" id="IPR000531">
    <property type="entry name" value="Beta-barrel_TonB"/>
</dbReference>
<feature type="domain" description="TonB-dependent receptor plug" evidence="14">
    <location>
        <begin position="58"/>
        <end position="165"/>
    </location>
</feature>
<dbReference type="OrthoDB" id="9764669at2"/>
<proteinExistence type="inferred from homology"/>
<feature type="short sequence motif" description="TonB C-terminal box" evidence="10">
    <location>
        <begin position="740"/>
        <end position="757"/>
    </location>
</feature>
<sequence>MINAAHRRIRPPLPALGATAALLTIQPLATTDAGEPPELPPIRVESTTIDDRFAGDETNPTATSFVRGDEVDAAAAEHIEQVLRRIPGLTADTRTGSDDAVKIKLRGVEGQRYMGEDPGVAIIIDGVPVKEDTGRVNIDMDNIESIRVIRGSASYLYGEDALAGAVVITTKRGADMAGFRTEGALGSHGTQRWLGRAGYADERFNAYLQASHRESDGWHARAGYEADYLNGKLQYYLDDYSDITFNFEHTDRFRDETGTVRGRSQAERDPRNREAQRGSYTRNFHLDLARYSVTYMRDLRAAGELTLSGYRFTDETWNWYAPMRYDGDGNAVNDADLYESRSDKEQVQRGLKAEWRNDGQRFAGLLGLDLRENTYEQENHYINDNKPSPSPFAPVREAGTRSADHETDETIRAAYGELKWRLAPRWTLTGNARFDHTRLEHSDHMEGRSLDRSFNVWSWRAGSAFQASDRLTFFANASTGFRNPTVGQLFAGGFEDDTAGNPDLDPEEVINLELGLRARTRWLGQPVRAELTLFQMDRDDFILRQAGQYATTAEEQEARYENIGGARHRGLELALSGEAGQRVSWGAAYTLLDARFTDYDNFNLALGNARGEFLGECDQVTLDDPRSQYCVERHDNSGNRIPRVPRHTLNLLVDFHLTPAFTLTTESHTVSSWFADELNEFELSGHTVFNLVGNYRQRLGRVDLRAFLRVDNVFDQWHYERASAFYDNNQDGEYDWEDVTFLVNPGRTWTAGLEARF</sequence>
<evidence type="ECO:0000256" key="11">
    <source>
        <dbReference type="RuleBase" id="RU003357"/>
    </source>
</evidence>
<dbReference type="Gene3D" id="2.170.130.10">
    <property type="entry name" value="TonB-dependent receptor, plug domain"/>
    <property type="match status" value="1"/>
</dbReference>
<dbReference type="EMBL" id="CP000453">
    <property type="protein sequence ID" value="ABI56135.1"/>
    <property type="molecule type" value="Genomic_DNA"/>
</dbReference>
<dbReference type="InterPro" id="IPR037066">
    <property type="entry name" value="Plug_dom_sf"/>
</dbReference>
<keyword evidence="16" id="KW-1185">Reference proteome</keyword>
<evidence type="ECO:0000256" key="1">
    <source>
        <dbReference type="ARBA" id="ARBA00004571"/>
    </source>
</evidence>
<keyword evidence="15" id="KW-0675">Receptor</keyword>
<evidence type="ECO:0000256" key="12">
    <source>
        <dbReference type="SAM" id="MobiDB-lite"/>
    </source>
</evidence>
<evidence type="ECO:0000256" key="9">
    <source>
        <dbReference type="PROSITE-ProRule" id="PRU01360"/>
    </source>
</evidence>
<feature type="region of interest" description="Disordered" evidence="12">
    <location>
        <begin position="256"/>
        <end position="278"/>
    </location>
</feature>
<keyword evidence="8 9" id="KW-0998">Cell outer membrane</keyword>
<evidence type="ECO:0000259" key="14">
    <source>
        <dbReference type="Pfam" id="PF07715"/>
    </source>
</evidence>
<dbReference type="CDD" id="cd01347">
    <property type="entry name" value="ligand_gated_channel"/>
    <property type="match status" value="1"/>
</dbReference>
<evidence type="ECO:0000313" key="15">
    <source>
        <dbReference type="EMBL" id="ABI56135.1"/>
    </source>
</evidence>
<keyword evidence="6 11" id="KW-0798">TonB box</keyword>